<feature type="region of interest" description="Disordered" evidence="1">
    <location>
        <begin position="419"/>
        <end position="510"/>
    </location>
</feature>
<evidence type="ECO:0000313" key="2">
    <source>
        <dbReference type="EMBL" id="CAL0309076.1"/>
    </source>
</evidence>
<reference evidence="2 3" key="1">
    <citation type="submission" date="2024-03" db="EMBL/GenBank/DDBJ databases">
        <authorList>
            <person name="Martinez-Hernandez J."/>
        </authorList>
    </citation>
    <scope>NUCLEOTIDE SEQUENCE [LARGE SCALE GENOMIC DNA]</scope>
</reference>
<comment type="caution">
    <text evidence="2">The sequence shown here is derived from an EMBL/GenBank/DDBJ whole genome shotgun (WGS) entry which is preliminary data.</text>
</comment>
<evidence type="ECO:0000256" key="1">
    <source>
        <dbReference type="SAM" id="MobiDB-lite"/>
    </source>
</evidence>
<dbReference type="AlphaFoldDB" id="A0AAV1WJ42"/>
<dbReference type="EMBL" id="CAXHTB010000007">
    <property type="protein sequence ID" value="CAL0309076.1"/>
    <property type="molecule type" value="Genomic_DNA"/>
</dbReference>
<accession>A0AAV1WJ42</accession>
<dbReference type="Proteomes" id="UP001497480">
    <property type="component" value="Unassembled WGS sequence"/>
</dbReference>
<dbReference type="PANTHER" id="PTHR31071:SF14">
    <property type="entry name" value="BZIP DOMAIN-CONTAINING PROTEIN"/>
    <property type="match status" value="1"/>
</dbReference>
<evidence type="ECO:0000313" key="3">
    <source>
        <dbReference type="Proteomes" id="UP001497480"/>
    </source>
</evidence>
<dbReference type="PANTHER" id="PTHR31071">
    <property type="entry name" value="GB|AAF24581.1"/>
    <property type="match status" value="1"/>
</dbReference>
<organism evidence="2 3">
    <name type="scientific">Lupinus luteus</name>
    <name type="common">European yellow lupine</name>
    <dbReference type="NCBI Taxonomy" id="3873"/>
    <lineage>
        <taxon>Eukaryota</taxon>
        <taxon>Viridiplantae</taxon>
        <taxon>Streptophyta</taxon>
        <taxon>Embryophyta</taxon>
        <taxon>Tracheophyta</taxon>
        <taxon>Spermatophyta</taxon>
        <taxon>Magnoliopsida</taxon>
        <taxon>eudicotyledons</taxon>
        <taxon>Gunneridae</taxon>
        <taxon>Pentapetalae</taxon>
        <taxon>rosids</taxon>
        <taxon>fabids</taxon>
        <taxon>Fabales</taxon>
        <taxon>Fabaceae</taxon>
        <taxon>Papilionoideae</taxon>
        <taxon>50 kb inversion clade</taxon>
        <taxon>genistoids sensu lato</taxon>
        <taxon>core genistoids</taxon>
        <taxon>Genisteae</taxon>
        <taxon>Lupinus</taxon>
    </lineage>
</organism>
<proteinExistence type="predicted"/>
<sequence>MNFSFWEHRSSATVAVAAIHRMSRIYNKHYNYSGNGSVVVNLSDAVSARKLAAGLWQLRFMEELSQGGSHSELDNGNIMIKFPHFHNSGEIVNNTKSQLRRPITILRSRNGLHCKLKSSQPCLKCSKEESKWDNALAEASNEFTKNHSRNLLEDKKLVTYHDSVVSALLKELLLAQSSINKLKSAQKYSKKKVQQFLKNLEVEKSHWKDREYKKIQAKLYNLKDKLSREKRSRERMELLNTKLAHELAEANFYAKKFMTNYVKEKKERELSEKVCNQMAMQIEEDKAKIEGLLSMSLKLCEEVEEERKMMQMVDLWREERIQMRLVDAKLVLEDKYNQMVQLIGYLKMFLRSRGVELGTIFESVNTQQIVEPSHSHYFSKFGEIFPIYEELRLDNVGPLSTIHIVSLNEEELNKKTILHESSPSGDYNTVTEQTSSSECSVKSGLKSLKTRPKRRASPASKLLRSCPNVGATSSSRKAYQHRRQGKGSVEGSFRHKELLGQGSSRDTMNPHITRGIKGCIEWQRGIPKANSRVIPLEERVQSQKSQLKNILKHKAQGLV</sequence>
<keyword evidence="3" id="KW-1185">Reference proteome</keyword>
<gene>
    <name evidence="2" type="ORF">LLUT_LOCUS10136</name>
</gene>
<dbReference type="InterPro" id="IPR043424">
    <property type="entry name" value="BLT-like"/>
</dbReference>
<name>A0AAV1WJ42_LUPLU</name>
<protein>
    <submittedName>
        <fullName evidence="2">Uncharacterized protein</fullName>
    </submittedName>
</protein>
<feature type="compositionally biased region" description="Polar residues" evidence="1">
    <location>
        <begin position="419"/>
        <end position="440"/>
    </location>
</feature>